<keyword evidence="3" id="KW-1185">Reference proteome</keyword>
<evidence type="ECO:0000313" key="2">
    <source>
        <dbReference type="EMBL" id="OEU07563.1"/>
    </source>
</evidence>
<dbReference type="KEGG" id="fcy:FRACYDRAFT_250986"/>
<dbReference type="Pfam" id="PF04258">
    <property type="entry name" value="Peptidase_A22B"/>
    <property type="match status" value="1"/>
</dbReference>
<evidence type="ECO:0000313" key="3">
    <source>
        <dbReference type="Proteomes" id="UP000095751"/>
    </source>
</evidence>
<dbReference type="EMBL" id="KV784385">
    <property type="protein sequence ID" value="OEU07563.1"/>
    <property type="molecule type" value="Genomic_DNA"/>
</dbReference>
<feature type="transmembrane region" description="Helical" evidence="1">
    <location>
        <begin position="286"/>
        <end position="307"/>
    </location>
</feature>
<proteinExistence type="predicted"/>
<dbReference type="GO" id="GO:0030660">
    <property type="term" value="C:Golgi-associated vesicle membrane"/>
    <property type="evidence" value="ECO:0007669"/>
    <property type="project" value="TreeGrafter"/>
</dbReference>
<gene>
    <name evidence="2" type="ORF">FRACYDRAFT_250986</name>
</gene>
<dbReference type="AlphaFoldDB" id="A0A1E7EPU8"/>
<feature type="transmembrane region" description="Helical" evidence="1">
    <location>
        <begin position="167"/>
        <end position="192"/>
    </location>
</feature>
<dbReference type="GO" id="GO:0098553">
    <property type="term" value="C:lumenal side of endoplasmic reticulum membrane"/>
    <property type="evidence" value="ECO:0007669"/>
    <property type="project" value="TreeGrafter"/>
</dbReference>
<accession>A0A1E7EPU8</accession>
<dbReference type="InterPro" id="IPR007369">
    <property type="entry name" value="Peptidase_A22B_SPP"/>
</dbReference>
<dbReference type="GO" id="GO:0042500">
    <property type="term" value="F:aspartic endopeptidase activity, intramembrane cleaving"/>
    <property type="evidence" value="ECO:0007669"/>
    <property type="project" value="InterPro"/>
</dbReference>
<feature type="transmembrane region" description="Helical" evidence="1">
    <location>
        <begin position="442"/>
        <end position="463"/>
    </location>
</feature>
<dbReference type="GO" id="GO:0098554">
    <property type="term" value="C:cytoplasmic side of endoplasmic reticulum membrane"/>
    <property type="evidence" value="ECO:0007669"/>
    <property type="project" value="TreeGrafter"/>
</dbReference>
<dbReference type="InParanoid" id="A0A1E7EPU8"/>
<organism evidence="2 3">
    <name type="scientific">Fragilariopsis cylindrus CCMP1102</name>
    <dbReference type="NCBI Taxonomy" id="635003"/>
    <lineage>
        <taxon>Eukaryota</taxon>
        <taxon>Sar</taxon>
        <taxon>Stramenopiles</taxon>
        <taxon>Ochrophyta</taxon>
        <taxon>Bacillariophyta</taxon>
        <taxon>Bacillariophyceae</taxon>
        <taxon>Bacillariophycidae</taxon>
        <taxon>Bacillariales</taxon>
        <taxon>Bacillariaceae</taxon>
        <taxon>Fragilariopsis</taxon>
    </lineage>
</organism>
<keyword evidence="1" id="KW-0812">Transmembrane</keyword>
<protein>
    <submittedName>
        <fullName evidence="2">Uncharacterized protein</fullName>
    </submittedName>
</protein>
<dbReference type="PANTHER" id="PTHR12174:SF22">
    <property type="entry name" value="SIGNAL PEPTIDE PEPTIDASE-LIKE 3"/>
    <property type="match status" value="1"/>
</dbReference>
<feature type="transmembrane region" description="Helical" evidence="1">
    <location>
        <begin position="595"/>
        <end position="616"/>
    </location>
</feature>
<keyword evidence="1" id="KW-0472">Membrane</keyword>
<feature type="transmembrane region" description="Helical" evidence="1">
    <location>
        <begin position="529"/>
        <end position="548"/>
    </location>
</feature>
<reference evidence="2 3" key="1">
    <citation type="submission" date="2016-09" db="EMBL/GenBank/DDBJ databases">
        <title>Extensive genetic diversity and differential bi-allelic expression allows diatom success in the polar Southern Ocean.</title>
        <authorList>
            <consortium name="DOE Joint Genome Institute"/>
            <person name="Mock T."/>
            <person name="Otillar R.P."/>
            <person name="Strauss J."/>
            <person name="Dupont C."/>
            <person name="Frickenhaus S."/>
            <person name="Maumus F."/>
            <person name="Mcmullan M."/>
            <person name="Sanges R."/>
            <person name="Schmutz J."/>
            <person name="Toseland A."/>
            <person name="Valas R."/>
            <person name="Veluchamy A."/>
            <person name="Ward B.J."/>
            <person name="Allen A."/>
            <person name="Barry K."/>
            <person name="Falciatore A."/>
            <person name="Ferrante M."/>
            <person name="Fortunato A.E."/>
            <person name="Gloeckner G."/>
            <person name="Gruber A."/>
            <person name="Hipkin R."/>
            <person name="Janech M."/>
            <person name="Kroth P."/>
            <person name="Leese F."/>
            <person name="Lindquist E."/>
            <person name="Lyon B.R."/>
            <person name="Martin J."/>
            <person name="Mayer C."/>
            <person name="Parker M."/>
            <person name="Quesneville H."/>
            <person name="Raymond J."/>
            <person name="Uhlig C."/>
            <person name="Valentin K.U."/>
            <person name="Worden A.Z."/>
            <person name="Armbrust E.V."/>
            <person name="Bowler C."/>
            <person name="Green B."/>
            <person name="Moulton V."/>
            <person name="Van Oosterhout C."/>
            <person name="Grigoriev I."/>
        </authorList>
    </citation>
    <scope>NUCLEOTIDE SEQUENCE [LARGE SCALE GENOMIC DNA]</scope>
    <source>
        <strain evidence="2 3">CCMP1102</strain>
    </source>
</reference>
<feature type="transmembrane region" description="Helical" evidence="1">
    <location>
        <begin position="388"/>
        <end position="405"/>
    </location>
</feature>
<dbReference type="OrthoDB" id="48011at2759"/>
<name>A0A1E7EPU8_9STRA</name>
<evidence type="ECO:0000256" key="1">
    <source>
        <dbReference type="SAM" id="Phobius"/>
    </source>
</evidence>
<feature type="transmembrane region" description="Helical" evidence="1">
    <location>
        <begin position="128"/>
        <end position="147"/>
    </location>
</feature>
<dbReference type="GO" id="GO:0006465">
    <property type="term" value="P:signal peptide processing"/>
    <property type="evidence" value="ECO:0007669"/>
    <property type="project" value="TreeGrafter"/>
</dbReference>
<sequence length="641" mass="68489">MIATTTATVTVLAIIIVSSSIRGSIVVVDAFSSQQIIITPTKPTTRSILAGRRNTNGNRSMLPLIFDDDWRTTTHGCTASSSSPFSSTSTIRTRMMTTTSLNLSTDDDDDEIENSNLISSINTIFGKFFSFSSLMALWLPLFAIWGIPALVDHARSFPPNSPQQFQAVTILIVSNRIYLYSLAVTIVGLAAIRGSKFDPPSLGQRLTSVTEELLVFDRPLQVVLDNNNKEGEEEEEVVIEGDESVQEASKTLLSPPSLPSPSYIQKMVDDSGLEENLDNVNTETQAILLPVLVSGLLAASVLSLPIWEDGINLFGSASSTTTDNNELFLQLKKAIADIIPVVSQGWNALLLALFTRAEIRRIGYELFGLEITNIDEAIDGDLEKSRNTVQIILEIVIAISITGYGAYYLQYWPACNFVNMSIAILVARAIQLNTFQSIVGALTLLTIYDGASVFLIPAANAFVDSSSSSSSIVGVDSSLLLSSTSSSSNTLIADASASASAMGSVAIQKLTSTSFQPGLLVAKLDGDKITGALGLGDAVFPSILATFLKRFDNEQQTLSTSKSTSTSLSLFVVSLVGYIIGCMLCEFAPTISTGGLPALVFILPSMLISVTGGAIVSNQFDNLWNYNSSSSDPTTTGSSNK</sequence>
<dbReference type="Proteomes" id="UP000095751">
    <property type="component" value="Unassembled WGS sequence"/>
</dbReference>
<dbReference type="PANTHER" id="PTHR12174">
    <property type="entry name" value="SIGNAL PEPTIDE PEPTIDASE"/>
    <property type="match status" value="1"/>
</dbReference>
<keyword evidence="1" id="KW-1133">Transmembrane helix</keyword>
<dbReference type="GO" id="GO:0033619">
    <property type="term" value="P:membrane protein proteolysis"/>
    <property type="evidence" value="ECO:0007669"/>
    <property type="project" value="TreeGrafter"/>
</dbReference>
<feature type="transmembrane region" description="Helical" evidence="1">
    <location>
        <begin position="568"/>
        <end position="589"/>
    </location>
</feature>